<dbReference type="EMBL" id="OUUZ01000008">
    <property type="protein sequence ID" value="SPQ22003.1"/>
    <property type="molecule type" value="Genomic_DNA"/>
</dbReference>
<sequence length="244" mass="26918">MNDNPKQIVQEAYDYVAEWYLRWIDRQVSPRERYAAKVLQHAWSASPSPAPPGGEQRQSQQQQPPETQQPPSSRPRPRILDLGCGPGIPVTRLLLDGGADVVANDISPKQLAMARARCPQAHFVGGDAAALAFEPASFDGVVSFFTIFHLPRAEQKGLLAKICAWLKPGSLFAFNLATVDEEEIYGEFLGHGMFWSSYGVEENVAMVREAGLEVVEVEVLESEPDEGIEFMWVVARKGLGGEPQ</sequence>
<evidence type="ECO:0000313" key="7">
    <source>
        <dbReference type="Proteomes" id="UP000289323"/>
    </source>
</evidence>
<keyword evidence="2" id="KW-0808">Transferase</keyword>
<evidence type="ECO:0000256" key="4">
    <source>
        <dbReference type="SAM" id="MobiDB-lite"/>
    </source>
</evidence>
<feature type="region of interest" description="Disordered" evidence="4">
    <location>
        <begin position="43"/>
        <end position="81"/>
    </location>
</feature>
<feature type="compositionally biased region" description="Low complexity" evidence="4">
    <location>
        <begin position="43"/>
        <end position="71"/>
    </location>
</feature>
<proteinExistence type="predicted"/>
<evidence type="ECO:0000256" key="3">
    <source>
        <dbReference type="ARBA" id="ARBA00022691"/>
    </source>
</evidence>
<dbReference type="InterPro" id="IPR029063">
    <property type="entry name" value="SAM-dependent_MTases_sf"/>
</dbReference>
<organism evidence="6 7">
    <name type="scientific">Thermothielavioides terrestris</name>
    <dbReference type="NCBI Taxonomy" id="2587410"/>
    <lineage>
        <taxon>Eukaryota</taxon>
        <taxon>Fungi</taxon>
        <taxon>Dikarya</taxon>
        <taxon>Ascomycota</taxon>
        <taxon>Pezizomycotina</taxon>
        <taxon>Sordariomycetes</taxon>
        <taxon>Sordariomycetidae</taxon>
        <taxon>Sordariales</taxon>
        <taxon>Chaetomiaceae</taxon>
        <taxon>Thermothielavioides</taxon>
    </lineage>
</organism>
<evidence type="ECO:0000259" key="5">
    <source>
        <dbReference type="Pfam" id="PF13649"/>
    </source>
</evidence>
<gene>
    <name evidence="6" type="ORF">TT172_LOCUS4422</name>
</gene>
<protein>
    <submittedName>
        <fullName evidence="6">Fb594f65-c473-457c-afa8-f4c7971345e7</fullName>
    </submittedName>
</protein>
<dbReference type="GO" id="GO:0032259">
    <property type="term" value="P:methylation"/>
    <property type="evidence" value="ECO:0007669"/>
    <property type="project" value="UniProtKB-KW"/>
</dbReference>
<dbReference type="PANTHER" id="PTHR43464">
    <property type="entry name" value="METHYLTRANSFERASE"/>
    <property type="match status" value="1"/>
</dbReference>
<dbReference type="SUPFAM" id="SSF53335">
    <property type="entry name" value="S-adenosyl-L-methionine-dependent methyltransferases"/>
    <property type="match status" value="1"/>
</dbReference>
<dbReference type="GO" id="GO:0008168">
    <property type="term" value="F:methyltransferase activity"/>
    <property type="evidence" value="ECO:0007669"/>
    <property type="project" value="UniProtKB-KW"/>
</dbReference>
<dbReference type="Gene3D" id="3.40.50.150">
    <property type="entry name" value="Vaccinia Virus protein VP39"/>
    <property type="match status" value="1"/>
</dbReference>
<keyword evidence="3" id="KW-0949">S-adenosyl-L-methionine</keyword>
<feature type="domain" description="Methyltransferase" evidence="5">
    <location>
        <begin position="79"/>
        <end position="169"/>
    </location>
</feature>
<dbReference type="AlphaFoldDB" id="A0A446BHQ3"/>
<reference evidence="6 7" key="1">
    <citation type="submission" date="2018-04" db="EMBL/GenBank/DDBJ databases">
        <authorList>
            <person name="Huttner S."/>
            <person name="Dainat J."/>
        </authorList>
    </citation>
    <scope>NUCLEOTIDE SEQUENCE [LARGE SCALE GENOMIC DNA]</scope>
</reference>
<dbReference type="CDD" id="cd02440">
    <property type="entry name" value="AdoMet_MTases"/>
    <property type="match status" value="1"/>
</dbReference>
<dbReference type="Proteomes" id="UP000289323">
    <property type="component" value="Unassembled WGS sequence"/>
</dbReference>
<accession>A0A446BHQ3</accession>
<name>A0A446BHQ3_9PEZI</name>
<evidence type="ECO:0000313" key="6">
    <source>
        <dbReference type="EMBL" id="SPQ22003.1"/>
    </source>
</evidence>
<dbReference type="Pfam" id="PF13649">
    <property type="entry name" value="Methyltransf_25"/>
    <property type="match status" value="1"/>
</dbReference>
<evidence type="ECO:0000256" key="1">
    <source>
        <dbReference type="ARBA" id="ARBA00022603"/>
    </source>
</evidence>
<keyword evidence="1" id="KW-0489">Methyltransferase</keyword>
<dbReference type="PANTHER" id="PTHR43464:SF19">
    <property type="entry name" value="UBIQUINONE BIOSYNTHESIS O-METHYLTRANSFERASE, MITOCHONDRIAL"/>
    <property type="match status" value="1"/>
</dbReference>
<dbReference type="InterPro" id="IPR041698">
    <property type="entry name" value="Methyltransf_25"/>
</dbReference>
<evidence type="ECO:0000256" key="2">
    <source>
        <dbReference type="ARBA" id="ARBA00022679"/>
    </source>
</evidence>